<evidence type="ECO:0000256" key="7">
    <source>
        <dbReference type="ARBA" id="ARBA00022490"/>
    </source>
</evidence>
<evidence type="ECO:0000313" key="19">
    <source>
        <dbReference type="Proteomes" id="UP000627253"/>
    </source>
</evidence>
<feature type="non-terminal residue" evidence="18">
    <location>
        <position position="693"/>
    </location>
</feature>
<dbReference type="PANTHER" id="PTHR10972">
    <property type="entry name" value="OXYSTEROL-BINDING PROTEIN-RELATED"/>
    <property type="match status" value="1"/>
</dbReference>
<evidence type="ECO:0000259" key="17">
    <source>
        <dbReference type="PROSITE" id="PS50003"/>
    </source>
</evidence>
<dbReference type="GO" id="GO:0005789">
    <property type="term" value="C:endoplasmic reticulum membrane"/>
    <property type="evidence" value="ECO:0007669"/>
    <property type="project" value="UniProtKB-SubCell"/>
</dbReference>
<evidence type="ECO:0000256" key="2">
    <source>
        <dbReference type="ARBA" id="ARBA00004514"/>
    </source>
</evidence>
<dbReference type="GO" id="GO:0006699">
    <property type="term" value="P:bile acid biosynthetic process"/>
    <property type="evidence" value="ECO:0007669"/>
    <property type="project" value="UniProtKB-ARBA"/>
</dbReference>
<keyword evidence="12" id="KW-0472">Membrane</keyword>
<dbReference type="SUPFAM" id="SSF144000">
    <property type="entry name" value="Oxysterol-binding protein-like"/>
    <property type="match status" value="1"/>
</dbReference>
<dbReference type="AlphaFoldDB" id="A0A852JEK5"/>
<proteinExistence type="inferred from homology"/>
<dbReference type="PANTHER" id="PTHR10972:SF85">
    <property type="entry name" value="OXYSTEROL-BINDING PROTEIN-RELATED PROTEIN 7"/>
    <property type="match status" value="1"/>
</dbReference>
<comment type="caution">
    <text evidence="18">The sequence shown here is derived from an EMBL/GenBank/DDBJ whole genome shotgun (WGS) entry which is preliminary data.</text>
</comment>
<evidence type="ECO:0000256" key="13">
    <source>
        <dbReference type="RuleBase" id="RU003844"/>
    </source>
</evidence>
<dbReference type="GO" id="GO:0031965">
    <property type="term" value="C:nuclear membrane"/>
    <property type="evidence" value="ECO:0007669"/>
    <property type="project" value="TreeGrafter"/>
</dbReference>
<evidence type="ECO:0000256" key="15">
    <source>
        <dbReference type="SAM" id="Coils"/>
    </source>
</evidence>
<dbReference type="InterPro" id="IPR018494">
    <property type="entry name" value="Oxysterol-bd_CS"/>
</dbReference>
<evidence type="ECO:0000256" key="11">
    <source>
        <dbReference type="ARBA" id="ARBA00023121"/>
    </source>
</evidence>
<keyword evidence="9" id="KW-0256">Endoplasmic reticulum</keyword>
<evidence type="ECO:0000256" key="12">
    <source>
        <dbReference type="ARBA" id="ARBA00023136"/>
    </source>
</evidence>
<dbReference type="GO" id="GO:0097038">
    <property type="term" value="C:perinuclear endoplasmic reticulum"/>
    <property type="evidence" value="ECO:0007669"/>
    <property type="project" value="TreeGrafter"/>
</dbReference>
<dbReference type="PROSITE" id="PS50003">
    <property type="entry name" value="PH_DOMAIN"/>
    <property type="match status" value="1"/>
</dbReference>
<feature type="non-terminal residue" evidence="18">
    <location>
        <position position="1"/>
    </location>
</feature>
<dbReference type="InterPro" id="IPR037239">
    <property type="entry name" value="OSBP_sf"/>
</dbReference>
<protein>
    <recommendedName>
        <fullName evidence="14">Oxysterol-binding protein</fullName>
    </recommendedName>
</protein>
<dbReference type="GO" id="GO:0120015">
    <property type="term" value="F:sterol transfer activity"/>
    <property type="evidence" value="ECO:0007669"/>
    <property type="project" value="UniProtKB-ARBA"/>
</dbReference>
<dbReference type="EMBL" id="WAAF01019932">
    <property type="protein sequence ID" value="NXX50930.1"/>
    <property type="molecule type" value="Genomic_DNA"/>
</dbReference>
<dbReference type="OrthoDB" id="1854502at2759"/>
<feature type="region of interest" description="Disordered" evidence="16">
    <location>
        <begin position="379"/>
        <end position="401"/>
    </location>
</feature>
<keyword evidence="11" id="KW-0446">Lipid-binding</keyword>
<evidence type="ECO:0000256" key="14">
    <source>
        <dbReference type="RuleBase" id="RU003845"/>
    </source>
</evidence>
<keyword evidence="10 14" id="KW-0445">Lipid transport</keyword>
<evidence type="ECO:0000256" key="9">
    <source>
        <dbReference type="ARBA" id="ARBA00022824"/>
    </source>
</evidence>
<evidence type="ECO:0000256" key="3">
    <source>
        <dbReference type="ARBA" id="ARBA00004586"/>
    </source>
</evidence>
<dbReference type="Pfam" id="PF15409">
    <property type="entry name" value="PH_8"/>
    <property type="match status" value="1"/>
</dbReference>
<gene>
    <name evidence="18" type="primary">Osbpl7</name>
    <name evidence="18" type="ORF">TRILEU_R10836</name>
</gene>
<accession>A0A852JEK5</accession>
<feature type="coiled-coil region" evidence="15">
    <location>
        <begin position="203"/>
        <end position="230"/>
    </location>
</feature>
<dbReference type="PROSITE" id="PS01013">
    <property type="entry name" value="OSBP"/>
    <property type="match status" value="1"/>
</dbReference>
<dbReference type="Gene3D" id="2.30.29.30">
    <property type="entry name" value="Pleckstrin-homology domain (PH domain)/Phosphotyrosine-binding domain (PTB)"/>
    <property type="match status" value="1"/>
</dbReference>
<evidence type="ECO:0000256" key="4">
    <source>
        <dbReference type="ARBA" id="ARBA00008842"/>
    </source>
</evidence>
<feature type="domain" description="PH" evidence="17">
    <location>
        <begin position="52"/>
        <end position="147"/>
    </location>
</feature>
<evidence type="ECO:0000256" key="6">
    <source>
        <dbReference type="ARBA" id="ARBA00022475"/>
    </source>
</evidence>
<evidence type="ECO:0000256" key="8">
    <source>
        <dbReference type="ARBA" id="ARBA00022553"/>
    </source>
</evidence>
<comment type="subcellular location">
    <subcellularLocation>
        <location evidence="1">Cell membrane</location>
    </subcellularLocation>
    <subcellularLocation>
        <location evidence="2">Cytoplasm</location>
        <location evidence="2">Cytosol</location>
    </subcellularLocation>
    <subcellularLocation>
        <location evidence="3">Endoplasmic reticulum membrane</location>
    </subcellularLocation>
</comment>
<evidence type="ECO:0000256" key="5">
    <source>
        <dbReference type="ARBA" id="ARBA00022448"/>
    </source>
</evidence>
<feature type="region of interest" description="Disordered" evidence="16">
    <location>
        <begin position="1"/>
        <end position="55"/>
    </location>
</feature>
<dbReference type="GO" id="GO:0005886">
    <property type="term" value="C:plasma membrane"/>
    <property type="evidence" value="ECO:0007669"/>
    <property type="project" value="UniProtKB-SubCell"/>
</dbReference>
<keyword evidence="6" id="KW-1003">Cell membrane</keyword>
<dbReference type="SUPFAM" id="SSF50729">
    <property type="entry name" value="PH domain-like"/>
    <property type="match status" value="1"/>
</dbReference>
<feature type="compositionally biased region" description="Polar residues" evidence="16">
    <location>
        <begin position="16"/>
        <end position="34"/>
    </location>
</feature>
<dbReference type="Gene3D" id="2.40.160.120">
    <property type="match status" value="1"/>
</dbReference>
<reference evidence="18" key="1">
    <citation type="submission" date="2020-02" db="EMBL/GenBank/DDBJ databases">
        <title>Bird 10,000 Genomes (B10K) Project - Family phase.</title>
        <authorList>
            <person name="Zhang G."/>
        </authorList>
    </citation>
    <scope>NUCLEOTIDE SEQUENCE</scope>
    <source>
        <strain evidence="18">B10K-DU-002-37</strain>
        <tissue evidence="18">Muscle</tissue>
    </source>
</reference>
<dbReference type="FunFam" id="2.40.160.120:FF:000001">
    <property type="entry name" value="Oxysterol-binding protein"/>
    <property type="match status" value="1"/>
</dbReference>
<feature type="compositionally biased region" description="Basic and acidic residues" evidence="16">
    <location>
        <begin position="1"/>
        <end position="10"/>
    </location>
</feature>
<name>A0A852JEK5_9PICI</name>
<feature type="region of interest" description="Disordered" evidence="16">
    <location>
        <begin position="149"/>
        <end position="172"/>
    </location>
</feature>
<evidence type="ECO:0000256" key="16">
    <source>
        <dbReference type="SAM" id="MobiDB-lite"/>
    </source>
</evidence>
<dbReference type="Pfam" id="PF01237">
    <property type="entry name" value="Oxysterol_BP"/>
    <property type="match status" value="1"/>
</dbReference>
<keyword evidence="7" id="KW-0963">Cytoplasm</keyword>
<keyword evidence="5 14" id="KW-0813">Transport</keyword>
<keyword evidence="8" id="KW-0597">Phosphoprotein</keyword>
<sequence length="693" mass="76709">MGSHEKDLPSPKRALSRSNSTVSSKHSSIQQGSESWEVVEEPRPLGSPGQEPQRHEGYLLKKRKWPLKGWHKRYFVLENGILKYSTTHQDVLKGKLHGAIDIRQSIMSINKKAQRVDLDTEDNIYHLKIKSPELFASWVSSLFSHHQGERPELCPRGGPAGRTPSSTQGPWTRILPSGSAPALSTLASSRDKVNAWLKGSEGLERCSAELAECQAKLQELTGMLQSLEALHRIPSAPLISGSQPSAAPERPKKGRRTTKIWCTQSFAKDDTISGVGGLHGSVPNLSHYLEPSQSHLPFSLPPEYLQLQRSFWMLAQKVHGSLSSVVAALTAERERLEEMRLALDRRRSAPRPGSANSSGGAALRRFHSLSVSSDTTLDSFASLHPDEPDSLPAKGREQQLSNRSIVSLADSTTEFFDACEVFLSASSSENEPSDDESCISEAITSACEDPGGPGRPPTGAEGPELPLESVELPGPDPRRRSCLPAPPAPPGDVSLWGLLRSSVGKDLSRVALPVQLNEPLNTLQRLCEELEYSELLDRANRARDPRQRLVYVAAFAVSAYASTFYRAGSKPFNPVLGETYECVRPDRGFRFISEQVSHHPPISACHAESDNFVFWQDMRWKNKFWGKSLEIVPVGTVNVQLPRTGDHFEWNKVTTCIHNVLSGPRWIEHYGEVLIRNTRDASYHCKLTFCKVP</sequence>
<dbReference type="Proteomes" id="UP000627253">
    <property type="component" value="Unassembled WGS sequence"/>
</dbReference>
<dbReference type="FunFam" id="2.30.29.30:FF:000011">
    <property type="entry name" value="Oxysterol-binding protein"/>
    <property type="match status" value="1"/>
</dbReference>
<organism evidence="18 19">
    <name type="scientific">Tricholaema leucomelas</name>
    <name type="common">pied barbet</name>
    <dbReference type="NCBI Taxonomy" id="240729"/>
    <lineage>
        <taxon>Eukaryota</taxon>
        <taxon>Metazoa</taxon>
        <taxon>Chordata</taxon>
        <taxon>Craniata</taxon>
        <taxon>Vertebrata</taxon>
        <taxon>Euteleostomi</taxon>
        <taxon>Archelosauria</taxon>
        <taxon>Archosauria</taxon>
        <taxon>Dinosauria</taxon>
        <taxon>Saurischia</taxon>
        <taxon>Theropoda</taxon>
        <taxon>Coelurosauria</taxon>
        <taxon>Aves</taxon>
        <taxon>Neognathae</taxon>
        <taxon>Neoaves</taxon>
        <taxon>Telluraves</taxon>
        <taxon>Coraciimorphae</taxon>
        <taxon>Piciformes</taxon>
        <taxon>Lybiidae</taxon>
        <taxon>Tricholaema lacrymosa</taxon>
    </lineage>
</organism>
<dbReference type="InterPro" id="IPR000648">
    <property type="entry name" value="Oxysterol-bd"/>
</dbReference>
<dbReference type="InterPro" id="IPR041680">
    <property type="entry name" value="PH_8"/>
</dbReference>
<evidence type="ECO:0000313" key="18">
    <source>
        <dbReference type="EMBL" id="NXX50930.1"/>
    </source>
</evidence>
<keyword evidence="15" id="KW-0175">Coiled coil</keyword>
<dbReference type="InterPro" id="IPR001849">
    <property type="entry name" value="PH_domain"/>
</dbReference>
<dbReference type="GO" id="GO:0005829">
    <property type="term" value="C:cytosol"/>
    <property type="evidence" value="ECO:0007669"/>
    <property type="project" value="UniProtKB-SubCell"/>
</dbReference>
<comment type="similarity">
    <text evidence="4 13">Belongs to the OSBP family.</text>
</comment>
<dbReference type="SMART" id="SM00233">
    <property type="entry name" value="PH"/>
    <property type="match status" value="1"/>
</dbReference>
<dbReference type="CDD" id="cd13287">
    <property type="entry name" value="PH_ORP3_ORP6_ORP7"/>
    <property type="match status" value="1"/>
</dbReference>
<dbReference type="InterPro" id="IPR011993">
    <property type="entry name" value="PH-like_dom_sf"/>
</dbReference>
<evidence type="ECO:0000256" key="10">
    <source>
        <dbReference type="ARBA" id="ARBA00023055"/>
    </source>
</evidence>
<keyword evidence="19" id="KW-1185">Reference proteome</keyword>
<dbReference type="GO" id="GO:0015485">
    <property type="term" value="F:cholesterol binding"/>
    <property type="evidence" value="ECO:0007669"/>
    <property type="project" value="TreeGrafter"/>
</dbReference>
<feature type="region of interest" description="Disordered" evidence="16">
    <location>
        <begin position="444"/>
        <end position="486"/>
    </location>
</feature>
<evidence type="ECO:0000256" key="1">
    <source>
        <dbReference type="ARBA" id="ARBA00004236"/>
    </source>
</evidence>